<dbReference type="EMBL" id="JAMZIH010005960">
    <property type="protein sequence ID" value="KAJ1674446.1"/>
    <property type="molecule type" value="Genomic_DNA"/>
</dbReference>
<evidence type="ECO:0000313" key="1">
    <source>
        <dbReference type="EMBL" id="KAJ1674446.1"/>
    </source>
</evidence>
<protein>
    <submittedName>
        <fullName evidence="1">Uncharacterized protein</fullName>
    </submittedName>
</protein>
<proteinExistence type="predicted"/>
<gene>
    <name evidence="1" type="ORF">EV182_003258</name>
</gene>
<dbReference type="Proteomes" id="UP001145114">
    <property type="component" value="Unassembled WGS sequence"/>
</dbReference>
<feature type="non-terminal residue" evidence="1">
    <location>
        <position position="222"/>
    </location>
</feature>
<accession>A0ACC1HFM4</accession>
<name>A0ACC1HFM4_9FUNG</name>
<reference evidence="1" key="1">
    <citation type="submission" date="2022-06" db="EMBL/GenBank/DDBJ databases">
        <title>Phylogenomic reconstructions and comparative analyses of Kickxellomycotina fungi.</title>
        <authorList>
            <person name="Reynolds N.K."/>
            <person name="Stajich J.E."/>
            <person name="Barry K."/>
            <person name="Grigoriev I.V."/>
            <person name="Crous P."/>
            <person name="Smith M.E."/>
        </authorList>
    </citation>
    <scope>NUCLEOTIDE SEQUENCE</scope>
    <source>
        <strain evidence="1">RSA 2271</strain>
    </source>
</reference>
<sequence>MLHETQESLIPSTSKGRAGTANQGQHSAQRPRAHWNEAAGGGDVEQAKSPADKVGTASSPLHKETPPSTWAGSKAKKILNEQAKTVTMRKHALRLRLNLVGLALGTWFIYTDHYRSLVHLLTSLKVPPEVIAAVRWALLVLLLCNIAEASWHIIAPREEYEYLPATSAHQESPKVRSPHKSSSREVYSTASLGSPFRLASGSPRSDIRAAIGAQEPAVARQN</sequence>
<comment type="caution">
    <text evidence="1">The sequence shown here is derived from an EMBL/GenBank/DDBJ whole genome shotgun (WGS) entry which is preliminary data.</text>
</comment>
<organism evidence="1 2">
    <name type="scientific">Spiromyces aspiralis</name>
    <dbReference type="NCBI Taxonomy" id="68401"/>
    <lineage>
        <taxon>Eukaryota</taxon>
        <taxon>Fungi</taxon>
        <taxon>Fungi incertae sedis</taxon>
        <taxon>Zoopagomycota</taxon>
        <taxon>Kickxellomycotina</taxon>
        <taxon>Kickxellomycetes</taxon>
        <taxon>Kickxellales</taxon>
        <taxon>Kickxellaceae</taxon>
        <taxon>Spiromyces</taxon>
    </lineage>
</organism>
<keyword evidence="2" id="KW-1185">Reference proteome</keyword>
<evidence type="ECO:0000313" key="2">
    <source>
        <dbReference type="Proteomes" id="UP001145114"/>
    </source>
</evidence>